<evidence type="ECO:0000256" key="5">
    <source>
        <dbReference type="ARBA" id="ARBA00022927"/>
    </source>
</evidence>
<dbReference type="InterPro" id="IPR018448">
    <property type="entry name" value="TatB"/>
</dbReference>
<dbReference type="EMBL" id="UINC01146926">
    <property type="protein sequence ID" value="SVD37936.1"/>
    <property type="molecule type" value="Genomic_DNA"/>
</dbReference>
<feature type="non-terminal residue" evidence="9">
    <location>
        <position position="1"/>
    </location>
</feature>
<dbReference type="Gene3D" id="1.20.5.3310">
    <property type="match status" value="1"/>
</dbReference>
<evidence type="ECO:0000256" key="8">
    <source>
        <dbReference type="ARBA" id="ARBA00023136"/>
    </source>
</evidence>
<feature type="non-terminal residue" evidence="9">
    <location>
        <position position="82"/>
    </location>
</feature>
<evidence type="ECO:0000256" key="2">
    <source>
        <dbReference type="ARBA" id="ARBA00022448"/>
    </source>
</evidence>
<keyword evidence="7" id="KW-0811">Translocation</keyword>
<keyword evidence="4" id="KW-0812">Transmembrane</keyword>
<dbReference type="GO" id="GO:0016020">
    <property type="term" value="C:membrane"/>
    <property type="evidence" value="ECO:0007669"/>
    <property type="project" value="UniProtKB-SubCell"/>
</dbReference>
<evidence type="ECO:0000256" key="6">
    <source>
        <dbReference type="ARBA" id="ARBA00022989"/>
    </source>
</evidence>
<sequence>VFDIGFPEVLMISVVTLLVIGPEKLPETIRTVSLWIGRIQRSFSNLRQEIENEIGADEIRTQLHNESIMQDLEDAKNTMQDV</sequence>
<dbReference type="PRINTS" id="PR01506">
    <property type="entry name" value="TATBPROTEIN"/>
</dbReference>
<evidence type="ECO:0000313" key="9">
    <source>
        <dbReference type="EMBL" id="SVD37936.1"/>
    </source>
</evidence>
<evidence type="ECO:0000256" key="4">
    <source>
        <dbReference type="ARBA" id="ARBA00022692"/>
    </source>
</evidence>
<dbReference type="Pfam" id="PF02416">
    <property type="entry name" value="TatA_B_E"/>
    <property type="match status" value="1"/>
</dbReference>
<evidence type="ECO:0000256" key="1">
    <source>
        <dbReference type="ARBA" id="ARBA00004167"/>
    </source>
</evidence>
<dbReference type="GO" id="GO:0008320">
    <property type="term" value="F:protein transmembrane transporter activity"/>
    <property type="evidence" value="ECO:0007669"/>
    <property type="project" value="InterPro"/>
</dbReference>
<evidence type="ECO:0000256" key="3">
    <source>
        <dbReference type="ARBA" id="ARBA00022475"/>
    </source>
</evidence>
<protein>
    <recommendedName>
        <fullName evidence="10">Twin-arginine translocase subunit TatB</fullName>
    </recommendedName>
</protein>
<dbReference type="InterPro" id="IPR003369">
    <property type="entry name" value="TatA/B/E"/>
</dbReference>
<organism evidence="9">
    <name type="scientific">marine metagenome</name>
    <dbReference type="NCBI Taxonomy" id="408172"/>
    <lineage>
        <taxon>unclassified sequences</taxon>
        <taxon>metagenomes</taxon>
        <taxon>ecological metagenomes</taxon>
    </lineage>
</organism>
<dbReference type="AlphaFoldDB" id="A0A382UUK1"/>
<dbReference type="GO" id="GO:0043953">
    <property type="term" value="P:protein transport by the Tat complex"/>
    <property type="evidence" value="ECO:0007669"/>
    <property type="project" value="InterPro"/>
</dbReference>
<evidence type="ECO:0000256" key="7">
    <source>
        <dbReference type="ARBA" id="ARBA00023010"/>
    </source>
</evidence>
<keyword evidence="6" id="KW-1133">Transmembrane helix</keyword>
<dbReference type="PANTHER" id="PTHR33162:SF1">
    <property type="entry name" value="SEC-INDEPENDENT PROTEIN TRANSLOCASE PROTEIN TATA, CHLOROPLASTIC"/>
    <property type="match status" value="1"/>
</dbReference>
<keyword evidence="2" id="KW-0813">Transport</keyword>
<keyword evidence="3" id="KW-1003">Cell membrane</keyword>
<dbReference type="PANTHER" id="PTHR33162">
    <property type="entry name" value="SEC-INDEPENDENT PROTEIN TRANSLOCASE PROTEIN TATA, CHLOROPLASTIC"/>
    <property type="match status" value="1"/>
</dbReference>
<comment type="subcellular location">
    <subcellularLocation>
        <location evidence="1">Membrane</location>
        <topology evidence="1">Single-pass membrane protein</topology>
    </subcellularLocation>
</comment>
<accession>A0A382UUK1</accession>
<gene>
    <name evidence="9" type="ORF">METZ01_LOCUS390790</name>
</gene>
<keyword evidence="8" id="KW-0472">Membrane</keyword>
<evidence type="ECO:0008006" key="10">
    <source>
        <dbReference type="Google" id="ProtNLM"/>
    </source>
</evidence>
<keyword evidence="5" id="KW-0653">Protein transport</keyword>
<reference evidence="9" key="1">
    <citation type="submission" date="2018-05" db="EMBL/GenBank/DDBJ databases">
        <authorList>
            <person name="Lanie J.A."/>
            <person name="Ng W.-L."/>
            <person name="Kazmierczak K.M."/>
            <person name="Andrzejewski T.M."/>
            <person name="Davidsen T.M."/>
            <person name="Wayne K.J."/>
            <person name="Tettelin H."/>
            <person name="Glass J.I."/>
            <person name="Rusch D."/>
            <person name="Podicherti R."/>
            <person name="Tsui H.-C.T."/>
            <person name="Winkler M.E."/>
        </authorList>
    </citation>
    <scope>NUCLEOTIDE SEQUENCE</scope>
</reference>
<name>A0A382UUK1_9ZZZZ</name>
<dbReference type="NCBIfam" id="TIGR01410">
    <property type="entry name" value="tatB"/>
    <property type="match status" value="1"/>
</dbReference>
<proteinExistence type="predicted"/>